<evidence type="ECO:0000313" key="2">
    <source>
        <dbReference type="Proteomes" id="UP001595721"/>
    </source>
</evidence>
<proteinExistence type="predicted"/>
<name>A0ABV7RD48_9RHOB</name>
<dbReference type="Proteomes" id="UP001595721">
    <property type="component" value="Unassembled WGS sequence"/>
</dbReference>
<reference evidence="2" key="1">
    <citation type="journal article" date="2019" name="Int. J. Syst. Evol. Microbiol.">
        <title>The Global Catalogue of Microorganisms (GCM) 10K type strain sequencing project: providing services to taxonomists for standard genome sequencing and annotation.</title>
        <authorList>
            <consortium name="The Broad Institute Genomics Platform"/>
            <consortium name="The Broad Institute Genome Sequencing Center for Infectious Disease"/>
            <person name="Wu L."/>
            <person name="Ma J."/>
        </authorList>
    </citation>
    <scope>NUCLEOTIDE SEQUENCE [LARGE SCALE GENOMIC DNA]</scope>
    <source>
        <strain evidence="2">KCTC 42899</strain>
    </source>
</reference>
<protein>
    <submittedName>
        <fullName evidence="1">Uncharacterized protein</fullName>
    </submittedName>
</protein>
<dbReference type="EMBL" id="JBHRXJ010000021">
    <property type="protein sequence ID" value="MFC3530251.1"/>
    <property type="molecule type" value="Genomic_DNA"/>
</dbReference>
<organism evidence="1 2">
    <name type="scientific">Paracoccus mangrovi</name>
    <dbReference type="NCBI Taxonomy" id="1715645"/>
    <lineage>
        <taxon>Bacteria</taxon>
        <taxon>Pseudomonadati</taxon>
        <taxon>Pseudomonadota</taxon>
        <taxon>Alphaproteobacteria</taxon>
        <taxon>Rhodobacterales</taxon>
        <taxon>Paracoccaceae</taxon>
        <taxon>Paracoccus</taxon>
    </lineage>
</organism>
<dbReference type="RefSeq" id="WP_377746453.1">
    <property type="nucleotide sequence ID" value="NZ_JBHRXJ010000021.1"/>
</dbReference>
<comment type="caution">
    <text evidence="1">The sequence shown here is derived from an EMBL/GenBank/DDBJ whole genome shotgun (WGS) entry which is preliminary data.</text>
</comment>
<evidence type="ECO:0000313" key="1">
    <source>
        <dbReference type="EMBL" id="MFC3530251.1"/>
    </source>
</evidence>
<gene>
    <name evidence="1" type="ORF">ACFOMH_18940</name>
</gene>
<accession>A0ABV7RD48</accession>
<keyword evidence="2" id="KW-1185">Reference proteome</keyword>
<sequence>MTTYRLHSSPAVYTPGIIAWATNACQFEEDRPEIFQIISKTWPGIPADAIEALLIKRVPFQLEGETLVFIYGGGDDPAV</sequence>